<dbReference type="GO" id="GO:0004222">
    <property type="term" value="F:metalloendopeptidase activity"/>
    <property type="evidence" value="ECO:0007669"/>
    <property type="project" value="TreeGrafter"/>
</dbReference>
<evidence type="ECO:0000256" key="2">
    <source>
        <dbReference type="SAM" id="Coils"/>
    </source>
</evidence>
<dbReference type="RefSeq" id="WP_147582296.1">
    <property type="nucleotide sequence ID" value="NZ_CP042831.1"/>
</dbReference>
<dbReference type="Proteomes" id="UP000321222">
    <property type="component" value="Chromosome"/>
</dbReference>
<dbReference type="Gene3D" id="6.10.250.3150">
    <property type="match status" value="1"/>
</dbReference>
<accession>A0A5B9FVQ8</accession>
<dbReference type="KEGG" id="fak:FUA48_03805"/>
<keyword evidence="1" id="KW-0732">Signal</keyword>
<feature type="domain" description="M23ase beta-sheet core" evidence="3">
    <location>
        <begin position="316"/>
        <end position="408"/>
    </location>
</feature>
<organism evidence="4 5">
    <name type="scientific">Flavobacterium alkalisoli</name>
    <dbReference type="NCBI Taxonomy" id="2602769"/>
    <lineage>
        <taxon>Bacteria</taxon>
        <taxon>Pseudomonadati</taxon>
        <taxon>Bacteroidota</taxon>
        <taxon>Flavobacteriia</taxon>
        <taxon>Flavobacteriales</taxon>
        <taxon>Flavobacteriaceae</taxon>
        <taxon>Flavobacterium</taxon>
    </lineage>
</organism>
<dbReference type="InterPro" id="IPR016047">
    <property type="entry name" value="M23ase_b-sheet_dom"/>
</dbReference>
<reference evidence="4 5" key="1">
    <citation type="submission" date="2019-08" db="EMBL/GenBank/DDBJ databases">
        <title>Flavobacterium alkalisoli sp. nov., isolated from rhizosphere soil of Suaeda salsa.</title>
        <authorList>
            <person name="Sun J.-Q."/>
            <person name="Xu L."/>
        </authorList>
    </citation>
    <scope>NUCLEOTIDE SEQUENCE [LARGE SCALE GENOMIC DNA]</scope>
    <source>
        <strain evidence="4 5">XS-5</strain>
    </source>
</reference>
<feature type="coiled-coil region" evidence="2">
    <location>
        <begin position="18"/>
        <end position="52"/>
    </location>
</feature>
<keyword evidence="5" id="KW-1185">Reference proteome</keyword>
<gene>
    <name evidence="4" type="ORF">FUA48_03805</name>
</gene>
<proteinExistence type="predicted"/>
<dbReference type="SUPFAM" id="SSF51261">
    <property type="entry name" value="Duplicated hybrid motif"/>
    <property type="match status" value="1"/>
</dbReference>
<dbReference type="PANTHER" id="PTHR21666:SF289">
    <property type="entry name" value="L-ALA--D-GLU ENDOPEPTIDASE"/>
    <property type="match status" value="1"/>
</dbReference>
<dbReference type="InterPro" id="IPR011055">
    <property type="entry name" value="Dup_hybrid_motif"/>
</dbReference>
<keyword evidence="2" id="KW-0175">Coiled coil</keyword>
<dbReference type="Pfam" id="PF01551">
    <property type="entry name" value="Peptidase_M23"/>
    <property type="match status" value="1"/>
</dbReference>
<evidence type="ECO:0000313" key="4">
    <source>
        <dbReference type="EMBL" id="QEE48727.1"/>
    </source>
</evidence>
<dbReference type="AlphaFoldDB" id="A0A5B9FVQ8"/>
<evidence type="ECO:0000256" key="1">
    <source>
        <dbReference type="ARBA" id="ARBA00022729"/>
    </source>
</evidence>
<dbReference type="InterPro" id="IPR050570">
    <property type="entry name" value="Cell_wall_metabolism_enzyme"/>
</dbReference>
<feature type="coiled-coil region" evidence="2">
    <location>
        <begin position="152"/>
        <end position="246"/>
    </location>
</feature>
<evidence type="ECO:0000313" key="5">
    <source>
        <dbReference type="Proteomes" id="UP000321222"/>
    </source>
</evidence>
<evidence type="ECO:0000259" key="3">
    <source>
        <dbReference type="Pfam" id="PF01551"/>
    </source>
</evidence>
<dbReference type="CDD" id="cd12797">
    <property type="entry name" value="M23_peptidase"/>
    <property type="match status" value="1"/>
</dbReference>
<protein>
    <submittedName>
        <fullName evidence="4">Peptidoglycan DD-metalloendopeptidase family protein</fullName>
    </submittedName>
</protein>
<name>A0A5B9FVQ8_9FLAO</name>
<dbReference type="EMBL" id="CP042831">
    <property type="protein sequence ID" value="QEE48727.1"/>
    <property type="molecule type" value="Genomic_DNA"/>
</dbReference>
<dbReference type="PANTHER" id="PTHR21666">
    <property type="entry name" value="PEPTIDASE-RELATED"/>
    <property type="match status" value="1"/>
</dbReference>
<dbReference type="OrthoDB" id="9815884at2"/>
<sequence length="414" mass="47330">MIRTLLTLFLICTTTIGWSQTSAEQKKLEQQKKQIQKEIKEFQNLLNKEDKKEKSVLGQIKESEVKIRLTENLIGTIQKQSRLLSDDIYLNQKKVNKLNKELEVLKEDYANTIVKAYKSRSEQSRIMFILSSESFLQAYKRVQYMKQYGEFRKMQAEEIKEKMAELDALIQKLNGQKKEKEVLLAETKEQKEDLVGDKKEHEKLVKIIQRDKKKYAADIKKKQKQERDLQNQIDELIRKAIAEANKKKAKAEGKSTTNVSSSKFAELSKEGKIVADNFKASKGQLPWPVDKGYVSVPFGKYRATSADVKTSSEMNSTGIEITTEKGSSAKAVFDGVVNSVSQINGGRKFVIVEHGNYLTLYYNLSSVSVSIGDKVKMGQKLGTLWTNPITGETVIKFIMTQNTDYLNPQQWLNR</sequence>
<dbReference type="Gene3D" id="2.70.70.10">
    <property type="entry name" value="Glucose Permease (Domain IIA)"/>
    <property type="match status" value="1"/>
</dbReference>